<proteinExistence type="predicted"/>
<accession>A0A183PLG7</accession>
<sequence length="107" mass="12589">MEEHMELKTTFNQYQRHNLQYQRQDSQFYYTELKSGELQQPPSRRYKYLLIVVYARYSTATGLIPSATAFCGRERTSFQLKRKLGRDDGNGQDVRHANHQTASRGKP</sequence>
<name>A0A183PLG7_9TREM</name>
<gene>
    <name evidence="2" type="ORF">SMTD_LOCUS15203</name>
</gene>
<dbReference type="EMBL" id="UZAL01035559">
    <property type="protein sequence ID" value="VDP67966.1"/>
    <property type="molecule type" value="Genomic_DNA"/>
</dbReference>
<organism evidence="2 3">
    <name type="scientific">Schistosoma mattheei</name>
    <dbReference type="NCBI Taxonomy" id="31246"/>
    <lineage>
        <taxon>Eukaryota</taxon>
        <taxon>Metazoa</taxon>
        <taxon>Spiralia</taxon>
        <taxon>Lophotrochozoa</taxon>
        <taxon>Platyhelminthes</taxon>
        <taxon>Trematoda</taxon>
        <taxon>Digenea</taxon>
        <taxon>Strigeidida</taxon>
        <taxon>Schistosomatoidea</taxon>
        <taxon>Schistosomatidae</taxon>
        <taxon>Schistosoma</taxon>
    </lineage>
</organism>
<dbReference type="Proteomes" id="UP000269396">
    <property type="component" value="Unassembled WGS sequence"/>
</dbReference>
<feature type="region of interest" description="Disordered" evidence="1">
    <location>
        <begin position="82"/>
        <end position="107"/>
    </location>
</feature>
<keyword evidence="3" id="KW-1185">Reference proteome</keyword>
<reference evidence="2 3" key="1">
    <citation type="submission" date="2018-11" db="EMBL/GenBank/DDBJ databases">
        <authorList>
            <consortium name="Pathogen Informatics"/>
        </authorList>
    </citation>
    <scope>NUCLEOTIDE SEQUENCE [LARGE SCALE GENOMIC DNA]</scope>
    <source>
        <strain>Denwood</strain>
        <strain evidence="3">Zambia</strain>
    </source>
</reference>
<evidence type="ECO:0000313" key="2">
    <source>
        <dbReference type="EMBL" id="VDP67966.1"/>
    </source>
</evidence>
<dbReference type="AlphaFoldDB" id="A0A183PLG7"/>
<evidence type="ECO:0000313" key="3">
    <source>
        <dbReference type="Proteomes" id="UP000269396"/>
    </source>
</evidence>
<evidence type="ECO:0000256" key="1">
    <source>
        <dbReference type="SAM" id="MobiDB-lite"/>
    </source>
</evidence>
<protein>
    <submittedName>
        <fullName evidence="2">Uncharacterized protein</fullName>
    </submittedName>
</protein>
<feature type="compositionally biased region" description="Basic and acidic residues" evidence="1">
    <location>
        <begin position="85"/>
        <end position="96"/>
    </location>
</feature>